<dbReference type="InterPro" id="IPR043146">
    <property type="entry name" value="Penicillin_amidase_N_B-knob"/>
</dbReference>
<dbReference type="GO" id="GO:0017000">
    <property type="term" value="P:antibiotic biosynthetic process"/>
    <property type="evidence" value="ECO:0007669"/>
    <property type="project" value="InterPro"/>
</dbReference>
<evidence type="ECO:0000256" key="4">
    <source>
        <dbReference type="SAM" id="Phobius"/>
    </source>
</evidence>
<dbReference type="InterPro" id="IPR043147">
    <property type="entry name" value="Penicillin_amidase_A-knob"/>
</dbReference>
<dbReference type="InterPro" id="IPR023343">
    <property type="entry name" value="Penicillin_amidase_dom1"/>
</dbReference>
<dbReference type="Gene3D" id="2.30.120.10">
    <property type="match status" value="1"/>
</dbReference>
<evidence type="ECO:0000313" key="5">
    <source>
        <dbReference type="EMBL" id="CAD9254839.1"/>
    </source>
</evidence>
<keyword evidence="4" id="KW-0812">Transmembrane</keyword>
<evidence type="ECO:0000256" key="1">
    <source>
        <dbReference type="ARBA" id="ARBA00006586"/>
    </source>
</evidence>
<dbReference type="InterPro" id="IPR002692">
    <property type="entry name" value="S45"/>
</dbReference>
<keyword evidence="4" id="KW-1133">Transmembrane helix</keyword>
<feature type="transmembrane region" description="Helical" evidence="4">
    <location>
        <begin position="922"/>
        <end position="942"/>
    </location>
</feature>
<dbReference type="Gene3D" id="1.10.439.10">
    <property type="entry name" value="Penicillin Amidohydrolase, domain 1"/>
    <property type="match status" value="1"/>
</dbReference>
<organism evidence="5">
    <name type="scientific">Phaeomonas parva</name>
    <dbReference type="NCBI Taxonomy" id="124430"/>
    <lineage>
        <taxon>Eukaryota</taxon>
        <taxon>Sar</taxon>
        <taxon>Stramenopiles</taxon>
        <taxon>Ochrophyta</taxon>
        <taxon>Pinguiophyceae</taxon>
        <taxon>Pinguiochrysidales</taxon>
        <taxon>Pinguiochrysidaceae</taxon>
        <taxon>Phaeomonas</taxon>
    </lineage>
</organism>
<keyword evidence="3" id="KW-0865">Zymogen</keyword>
<sequence length="966" mass="106543">MEATLKLMLRTFIAPSWANKALPDLDADVELEGLSADVKVRRDTWGVPHIEGANMQDLATALGFCHAQDRLWHMESLRRMASGRLSEILGEAAVNVDTLCRKVGWMTLARGDLEYYRSNPGCGASGRIDALAFIDAYCRGVNAAVEAMDGMPLEFRVLRLEWEPWRPEDSLAISRLMCFTMSFGWQGPVIRQWLRQAVGDLGAAEWCEPSTGKWGTDALGGSTVPPEGAAQVPAGLFASSLPEPNVRGNHAASTSETMARFIADTFGLGPGGPERKGNGSNWYAVGGRHNGTGSKGALLASDPHLNVDLPHIWYEAHMRELLPRGGATPEWHYHCSGVTVPGIPGVVLGHNEHIAWGITLSFTDLEDVYLERVTQDAPDDLSYEYQGEYHPALHRLEQIKVKGKSKPVDVHVFETKHGVIISGITDADGVAGGMDELANIKPLVRDVLKKEAQKGGGSAAGHALAFSTVTRLPSRPTMGHILSLNEAENFDEFKAAVQSLECIGLNLGYGDWHGNCGYVLAGRIPIRRGTRGDEMYILEGWTGAHDWQGFLDLKDMPTALNPVQPGGGTFVVSANSAIVDYRSYPHYLGQLFLPGFRYSAIHDQLTEMLGSDGNGTIAFDDLAGPQNSFRDILAEEFVKVLTEIGVPDLTASTVQQEIAIKQVYDVFSSWDGHMGVDSPGAAVYTSLKIALRARLLHAGINAGAESLSEESREIFYGSGFFSKVRAVNYLKQNFLNVLRIIRRGKDSWWVQQAGGVDALLRDSYEEVYEVLTKECGTDPEHWKFGDVHQAYFCHAFNDKLGAKRGTFLDAPPFPIGGSHETPNQVGVVYEKYAVDDCPYAAVGSFASARFLFDCGDWDACRSVIPTGQSGNYKSKHYLDQMDLWRNLKTKPMPWSRSRVLALTEHTMTLAAVDRRRFSAWRFISQHFTLILVILVAIIAYWFDDIMYIVMPASSFFEEEDDDDHDH</sequence>
<dbReference type="PIRSF" id="PIRSF001227">
    <property type="entry name" value="Pen_acylase"/>
    <property type="match status" value="1"/>
</dbReference>
<dbReference type="PANTHER" id="PTHR34218">
    <property type="entry name" value="PEPTIDASE S45 PENICILLIN AMIDASE"/>
    <property type="match status" value="1"/>
</dbReference>
<dbReference type="GO" id="GO:0016811">
    <property type="term" value="F:hydrolase activity, acting on carbon-nitrogen (but not peptide) bonds, in linear amides"/>
    <property type="evidence" value="ECO:0007669"/>
    <property type="project" value="InterPro"/>
</dbReference>
<dbReference type="InterPro" id="IPR029055">
    <property type="entry name" value="Ntn_hydrolases_N"/>
</dbReference>
<accession>A0A7S1U2B9</accession>
<protein>
    <recommendedName>
        <fullName evidence="6">Penicillin acylase family protein</fullName>
    </recommendedName>
</protein>
<dbReference type="AlphaFoldDB" id="A0A7S1U2B9"/>
<dbReference type="InterPro" id="IPR014395">
    <property type="entry name" value="Pen/GL7ACA/AHL_acylase"/>
</dbReference>
<evidence type="ECO:0008006" key="6">
    <source>
        <dbReference type="Google" id="ProtNLM"/>
    </source>
</evidence>
<comment type="similarity">
    <text evidence="1">Belongs to the peptidase S45 family.</text>
</comment>
<dbReference type="PANTHER" id="PTHR34218:SF4">
    <property type="entry name" value="ACYL-HOMOSERINE LACTONE ACYLASE QUIP"/>
    <property type="match status" value="1"/>
</dbReference>
<evidence type="ECO:0000256" key="3">
    <source>
        <dbReference type="ARBA" id="ARBA00023145"/>
    </source>
</evidence>
<dbReference type="Gene3D" id="3.60.20.10">
    <property type="entry name" value="Glutamine Phosphoribosylpyrophosphate, subunit 1, domain 1"/>
    <property type="match status" value="1"/>
</dbReference>
<dbReference type="Pfam" id="PF01804">
    <property type="entry name" value="Penicil_amidase"/>
    <property type="match status" value="1"/>
</dbReference>
<dbReference type="SUPFAM" id="SSF56235">
    <property type="entry name" value="N-terminal nucleophile aminohydrolases (Ntn hydrolases)"/>
    <property type="match status" value="1"/>
</dbReference>
<dbReference type="Gene3D" id="1.10.1400.10">
    <property type="match status" value="1"/>
</dbReference>
<dbReference type="EMBL" id="HBGJ01020380">
    <property type="protein sequence ID" value="CAD9254839.1"/>
    <property type="molecule type" value="Transcribed_RNA"/>
</dbReference>
<evidence type="ECO:0000256" key="2">
    <source>
        <dbReference type="ARBA" id="ARBA00022801"/>
    </source>
</evidence>
<proteinExistence type="inferred from homology"/>
<keyword evidence="4" id="KW-0472">Membrane</keyword>
<reference evidence="5" key="1">
    <citation type="submission" date="2021-01" db="EMBL/GenBank/DDBJ databases">
        <authorList>
            <person name="Corre E."/>
            <person name="Pelletier E."/>
            <person name="Niang G."/>
            <person name="Scheremetjew M."/>
            <person name="Finn R."/>
            <person name="Kale V."/>
            <person name="Holt S."/>
            <person name="Cochrane G."/>
            <person name="Meng A."/>
            <person name="Brown T."/>
            <person name="Cohen L."/>
        </authorList>
    </citation>
    <scope>NUCLEOTIDE SEQUENCE</scope>
    <source>
        <strain evidence="5">CCMP2877</strain>
    </source>
</reference>
<keyword evidence="2" id="KW-0378">Hydrolase</keyword>
<gene>
    <name evidence="5" type="ORF">PPAR1163_LOCUS13207</name>
</gene>
<name>A0A7S1U2B9_9STRA</name>